<name>A0ABV6J2J0_9BACL</name>
<keyword evidence="2" id="KW-1185">Reference proteome</keyword>
<sequence length="345" mass="39454">MENRFTTRLTLNNYGFAGMDASQLGAIKSVADFYQIPLTPTRIYGMTGLAFLHVLDERCIHPNAGPPVPEIYRLARNLGIRIEGIHQFAEGEAFTVLQAEAWDKARAAVDSNKPVFAKHIAQLDQTSVITGYDEVGYYIDSWHTGYQHSEDVIPWNLLGLSLCPCVNCLEERKHSKPRDTTSGIVSLHWADPVAAGDELFTFKEAIRFVLRMNEEAVYEEFGQTYFVGSRAYEEWINAIQHDVVLKFDFALVIEVVHEARSHAKLFLEEMKDQLNMESQKSLEEAIHIYTEISTRTRVLRDKYPYEQLRVLFSAIEKEEMLTILRELSILEKKALALLSEIYSVI</sequence>
<dbReference type="EMBL" id="JBHLVF010000006">
    <property type="protein sequence ID" value="MFC0390093.1"/>
    <property type="molecule type" value="Genomic_DNA"/>
</dbReference>
<proteinExistence type="predicted"/>
<accession>A0ABV6J2J0</accession>
<dbReference type="Proteomes" id="UP001589818">
    <property type="component" value="Unassembled WGS sequence"/>
</dbReference>
<protein>
    <recommendedName>
        <fullName evidence="3">Butirosin biosynthesis protein H N-terminal domain-containing protein</fullName>
    </recommendedName>
</protein>
<reference evidence="1 2" key="1">
    <citation type="submission" date="2024-09" db="EMBL/GenBank/DDBJ databases">
        <authorList>
            <person name="Sun Q."/>
            <person name="Mori K."/>
        </authorList>
    </citation>
    <scope>NUCLEOTIDE SEQUENCE [LARGE SCALE GENOMIC DNA]</scope>
    <source>
        <strain evidence="1 2">CCM 4839</strain>
    </source>
</reference>
<dbReference type="RefSeq" id="WP_204820789.1">
    <property type="nucleotide sequence ID" value="NZ_JANHOF010000020.1"/>
</dbReference>
<evidence type="ECO:0008006" key="3">
    <source>
        <dbReference type="Google" id="ProtNLM"/>
    </source>
</evidence>
<evidence type="ECO:0000313" key="2">
    <source>
        <dbReference type="Proteomes" id="UP001589818"/>
    </source>
</evidence>
<evidence type="ECO:0000313" key="1">
    <source>
        <dbReference type="EMBL" id="MFC0390093.1"/>
    </source>
</evidence>
<comment type="caution">
    <text evidence="1">The sequence shown here is derived from an EMBL/GenBank/DDBJ whole genome shotgun (WGS) entry which is preliminary data.</text>
</comment>
<gene>
    <name evidence="1" type="ORF">ACFFJ8_01765</name>
</gene>
<organism evidence="1 2">
    <name type="scientific">Paenibacillus mendelii</name>
    <dbReference type="NCBI Taxonomy" id="206163"/>
    <lineage>
        <taxon>Bacteria</taxon>
        <taxon>Bacillati</taxon>
        <taxon>Bacillota</taxon>
        <taxon>Bacilli</taxon>
        <taxon>Bacillales</taxon>
        <taxon>Paenibacillaceae</taxon>
        <taxon>Paenibacillus</taxon>
    </lineage>
</organism>